<evidence type="ECO:0000313" key="19">
    <source>
        <dbReference type="EMBL" id="CRZ06665.1"/>
    </source>
</evidence>
<evidence type="ECO:0000256" key="8">
    <source>
        <dbReference type="ARBA" id="ARBA00022692"/>
    </source>
</evidence>
<sequence length="202" mass="23217">MKQTSVFLWYPNLIGYFRITSLFIALSFAMSSPILATCFYAISQLLDAVDGTVARAYNQCSKFGALLDMLTDRMSTMCLLIIIAIKDNNRWFPFVLVIVLDLVAHWAQMYSSLMIGIQSHKENTNPILAFYYSFPFLLIFCVGNELYIIVTYLQLFFLKSTFLQATLYISFPFFMCKNFFNVVQLIESSQRLAALDTPVKNK</sequence>
<dbReference type="Pfam" id="PF01066">
    <property type="entry name" value="CDP-OH_P_transf"/>
    <property type="match status" value="1"/>
</dbReference>
<reference evidence="19" key="1">
    <citation type="submission" date="2015-04" db="EMBL/GenBank/DDBJ databases">
        <title>The genome sequence of the plant pathogenic Rhizarian Plasmodiophora brassicae reveals insights in its biotrophic life cycle and the origin of chitin synthesis.</title>
        <authorList>
            <person name="Schwelm A."/>
            <person name="Fogelqvist J."/>
            <person name="Knaust A."/>
            <person name="Julke S."/>
            <person name="Lilja T."/>
            <person name="Dhandapani V."/>
            <person name="Bonilla-Rosso G."/>
            <person name="Karlsson M."/>
            <person name="Shevchenko A."/>
            <person name="Choi S.R."/>
            <person name="Kim H.G."/>
            <person name="Park J.Y."/>
            <person name="Lim Y.P."/>
            <person name="Ludwig-Muller J."/>
            <person name="Dixelius C."/>
        </authorList>
    </citation>
    <scope>NUCLEOTIDE SEQUENCE</scope>
    <source>
        <tissue evidence="19">Potato root galls</tissue>
    </source>
</reference>
<dbReference type="InterPro" id="IPR014387">
    <property type="entry name" value="CDP_diag_ino_3_P_euk"/>
</dbReference>
<dbReference type="PANTHER" id="PTHR15362">
    <property type="entry name" value="PHOSPHATIDYLINOSITOL SYNTHASE"/>
    <property type="match status" value="1"/>
</dbReference>
<evidence type="ECO:0000256" key="7">
    <source>
        <dbReference type="ARBA" id="ARBA00022679"/>
    </source>
</evidence>
<dbReference type="EMBL" id="HACM01006223">
    <property type="protein sequence ID" value="CRZ06665.1"/>
    <property type="molecule type" value="Transcribed_RNA"/>
</dbReference>
<dbReference type="GO" id="GO:0005794">
    <property type="term" value="C:Golgi apparatus"/>
    <property type="evidence" value="ECO:0007669"/>
    <property type="project" value="TreeGrafter"/>
</dbReference>
<evidence type="ECO:0000256" key="1">
    <source>
        <dbReference type="ARBA" id="ARBA00001936"/>
    </source>
</evidence>
<evidence type="ECO:0000256" key="14">
    <source>
        <dbReference type="ARBA" id="ARBA00023209"/>
    </source>
</evidence>
<comment type="cofactor">
    <cofactor evidence="2">
        <name>Mg(2+)</name>
        <dbReference type="ChEBI" id="CHEBI:18420"/>
    </cofactor>
</comment>
<keyword evidence="10" id="KW-0460">Magnesium</keyword>
<evidence type="ECO:0000256" key="17">
    <source>
        <dbReference type="RuleBase" id="RU003750"/>
    </source>
</evidence>
<keyword evidence="14 16" id="KW-0594">Phospholipid biosynthesis</keyword>
<evidence type="ECO:0000256" key="11">
    <source>
        <dbReference type="ARBA" id="ARBA00022989"/>
    </source>
</evidence>
<comment type="cofactor">
    <cofactor evidence="1">
        <name>Mn(2+)</name>
        <dbReference type="ChEBI" id="CHEBI:29035"/>
    </cofactor>
</comment>
<keyword evidence="15 16" id="KW-1208">Phospholipid metabolism</keyword>
<dbReference type="GO" id="GO:0016020">
    <property type="term" value="C:membrane"/>
    <property type="evidence" value="ECO:0007669"/>
    <property type="project" value="UniProtKB-SubCell"/>
</dbReference>
<name>A0A0H5QXJ0_9EUKA</name>
<evidence type="ECO:0000256" key="5">
    <source>
        <dbReference type="ARBA" id="ARBA00013212"/>
    </source>
</evidence>
<organism evidence="19">
    <name type="scientific">Spongospora subterranea</name>
    <dbReference type="NCBI Taxonomy" id="70186"/>
    <lineage>
        <taxon>Eukaryota</taxon>
        <taxon>Sar</taxon>
        <taxon>Rhizaria</taxon>
        <taxon>Endomyxa</taxon>
        <taxon>Phytomyxea</taxon>
        <taxon>Plasmodiophorida</taxon>
        <taxon>Plasmodiophoridae</taxon>
        <taxon>Spongospora</taxon>
    </lineage>
</organism>
<evidence type="ECO:0000256" key="18">
    <source>
        <dbReference type="SAM" id="Phobius"/>
    </source>
</evidence>
<dbReference type="GO" id="GO:0046872">
    <property type="term" value="F:metal ion binding"/>
    <property type="evidence" value="ECO:0007669"/>
    <property type="project" value="UniProtKB-KW"/>
</dbReference>
<proteinExistence type="inferred from homology"/>
<evidence type="ECO:0000256" key="2">
    <source>
        <dbReference type="ARBA" id="ARBA00001946"/>
    </source>
</evidence>
<feature type="transmembrane region" description="Helical" evidence="18">
    <location>
        <begin position="63"/>
        <end position="85"/>
    </location>
</feature>
<evidence type="ECO:0000256" key="12">
    <source>
        <dbReference type="ARBA" id="ARBA00023098"/>
    </source>
</evidence>
<dbReference type="PIRSF" id="PIRSF000848">
    <property type="entry name" value="CDP_diag_ino_3_P"/>
    <property type="match status" value="1"/>
</dbReference>
<protein>
    <recommendedName>
        <fullName evidence="5 16">CDP-diacylglycerol--inositol 3-phosphatidyltransferase</fullName>
        <ecNumber evidence="5 16">2.7.8.11</ecNumber>
    </recommendedName>
</protein>
<feature type="transmembrane region" description="Helical" evidence="18">
    <location>
        <begin position="91"/>
        <end position="107"/>
    </location>
</feature>
<keyword evidence="9" id="KW-0479">Metal-binding</keyword>
<dbReference type="InterPro" id="IPR048254">
    <property type="entry name" value="CDP_ALCOHOL_P_TRANSF_CS"/>
</dbReference>
<dbReference type="Gene3D" id="1.20.120.1760">
    <property type="match status" value="1"/>
</dbReference>
<comment type="catalytic activity">
    <reaction evidence="16">
        <text>a CDP-1,2-diacyl-sn-glycerol + myo-inositol = a 1,2-diacyl-sn-glycero-3-phospho-(1D-myo-inositol) + CMP + H(+)</text>
        <dbReference type="Rhea" id="RHEA:11580"/>
        <dbReference type="ChEBI" id="CHEBI:15378"/>
        <dbReference type="ChEBI" id="CHEBI:17268"/>
        <dbReference type="ChEBI" id="CHEBI:57880"/>
        <dbReference type="ChEBI" id="CHEBI:58332"/>
        <dbReference type="ChEBI" id="CHEBI:60377"/>
        <dbReference type="EC" id="2.7.8.11"/>
    </reaction>
</comment>
<dbReference type="GO" id="GO:0003881">
    <property type="term" value="F:CDP-diacylglycerol-inositol 3-phosphatidyltransferase activity"/>
    <property type="evidence" value="ECO:0007669"/>
    <property type="project" value="UniProtKB-UniRule"/>
</dbReference>
<dbReference type="InterPro" id="IPR000462">
    <property type="entry name" value="CDP-OH_P_trans"/>
</dbReference>
<feature type="transmembrane region" description="Helical" evidence="18">
    <location>
        <begin position="128"/>
        <end position="150"/>
    </location>
</feature>
<evidence type="ECO:0000256" key="10">
    <source>
        <dbReference type="ARBA" id="ARBA00022842"/>
    </source>
</evidence>
<keyword evidence="11 18" id="KW-1133">Transmembrane helix</keyword>
<dbReference type="PANTHER" id="PTHR15362:SF4">
    <property type="entry name" value="CDP-DIACYLGLYCEROL--INOSITOL 3-PHOSPHATIDYLTRANSFERASE"/>
    <property type="match status" value="1"/>
</dbReference>
<keyword evidence="8 18" id="KW-0812">Transmembrane</keyword>
<dbReference type="GO" id="GO:0006661">
    <property type="term" value="P:phosphatidylinositol biosynthetic process"/>
    <property type="evidence" value="ECO:0007669"/>
    <property type="project" value="TreeGrafter"/>
</dbReference>
<comment type="similarity">
    <text evidence="4 16 17">Belongs to the CDP-alcohol phosphatidyltransferase class-I family.</text>
</comment>
<keyword evidence="7 16" id="KW-0808">Transferase</keyword>
<dbReference type="PROSITE" id="PS00379">
    <property type="entry name" value="CDP_ALCOHOL_P_TRANSF"/>
    <property type="match status" value="1"/>
</dbReference>
<evidence type="ECO:0000256" key="15">
    <source>
        <dbReference type="ARBA" id="ARBA00023264"/>
    </source>
</evidence>
<keyword evidence="6 16" id="KW-0444">Lipid biosynthesis</keyword>
<evidence type="ECO:0000256" key="9">
    <source>
        <dbReference type="ARBA" id="ARBA00022723"/>
    </source>
</evidence>
<evidence type="ECO:0000256" key="3">
    <source>
        <dbReference type="ARBA" id="ARBA00004141"/>
    </source>
</evidence>
<dbReference type="EC" id="2.7.8.11" evidence="5 16"/>
<feature type="transmembrane region" description="Helical" evidence="18">
    <location>
        <begin position="156"/>
        <end position="176"/>
    </location>
</feature>
<feature type="transmembrane region" description="Helical" evidence="18">
    <location>
        <begin position="20"/>
        <end position="42"/>
    </location>
</feature>
<keyword evidence="13 16" id="KW-0472">Membrane</keyword>
<dbReference type="AlphaFoldDB" id="A0A0H5QXJ0"/>
<evidence type="ECO:0000256" key="13">
    <source>
        <dbReference type="ARBA" id="ARBA00023136"/>
    </source>
</evidence>
<evidence type="ECO:0000256" key="16">
    <source>
        <dbReference type="PIRNR" id="PIRNR000848"/>
    </source>
</evidence>
<evidence type="ECO:0000256" key="4">
    <source>
        <dbReference type="ARBA" id="ARBA00010441"/>
    </source>
</evidence>
<comment type="subcellular location">
    <subcellularLocation>
        <location evidence="3">Membrane</location>
        <topology evidence="3">Multi-pass membrane protein</topology>
    </subcellularLocation>
</comment>
<dbReference type="InterPro" id="IPR043130">
    <property type="entry name" value="CDP-OH_PTrfase_TM_dom"/>
</dbReference>
<accession>A0A0H5QXJ0</accession>
<keyword evidence="12 16" id="KW-0443">Lipid metabolism</keyword>
<evidence type="ECO:0000256" key="6">
    <source>
        <dbReference type="ARBA" id="ARBA00022516"/>
    </source>
</evidence>